<dbReference type="HOGENOM" id="CLU_792813_0_0_1"/>
<dbReference type="PANTHER" id="PTHR47156">
    <property type="entry name" value="PROTEIN CBG20824"/>
    <property type="match status" value="1"/>
</dbReference>
<keyword evidence="1 3" id="KW-0479">Metal-binding</keyword>
<evidence type="ECO:0000259" key="5">
    <source>
        <dbReference type="PROSITE" id="PS50089"/>
    </source>
</evidence>
<feature type="transmembrane region" description="Helical" evidence="4">
    <location>
        <begin position="51"/>
        <end position="70"/>
    </location>
</feature>
<dbReference type="SMART" id="SM00184">
    <property type="entry name" value="RING"/>
    <property type="match status" value="1"/>
</dbReference>
<accession>G0N804</accession>
<keyword evidence="4" id="KW-1133">Transmembrane helix</keyword>
<keyword evidence="1 3" id="KW-0863">Zinc-finger</keyword>
<proteinExistence type="predicted"/>
<sequence>MKFLNNLNSFFQKARKIKCVTVEYTLYNSTFFLIYLPLLIVYLCKRKDWQLGIRLVALFVIGVILAYLLGSILNKTVKQNKNLEDDEKCRIYMMTLSGSITVIGIVYIILLFIPRVKAEAIIPIYISVLFPLLLSSAIIPKLPVCYIYYEHHTCTVFSICLLHTIFLLLNFWHCFFQPFSSDTISPHILYLCWYAPSSLDFIIAMNGGVKIGDFGLIEEEKERKDKERFERELIKQLKRMEISTVSGMFCLDLYLFNTMFTSCSVIFRPECKICFSEFHNHRVPYVLKECGHTICEICSYKLLQKQEQYFVICPFCRKTTTSEEPESVLLINHSIKEFMKENVKEKYTYH</sequence>
<dbReference type="SUPFAM" id="SSF57850">
    <property type="entry name" value="RING/U-box"/>
    <property type="match status" value="1"/>
</dbReference>
<feature type="transmembrane region" description="Helical" evidence="4">
    <location>
        <begin position="125"/>
        <end position="149"/>
    </location>
</feature>
<keyword evidence="2" id="KW-0862">Zinc</keyword>
<reference evidence="7" key="1">
    <citation type="submission" date="2011-07" db="EMBL/GenBank/DDBJ databases">
        <authorList>
            <consortium name="Caenorhabditis brenneri Sequencing and Analysis Consortium"/>
            <person name="Wilson R.K."/>
        </authorList>
    </citation>
    <scope>NUCLEOTIDE SEQUENCE [LARGE SCALE GENOMIC DNA]</scope>
    <source>
        <strain evidence="7">PB2801</strain>
    </source>
</reference>
<dbReference type="Proteomes" id="UP000008068">
    <property type="component" value="Unassembled WGS sequence"/>
</dbReference>
<evidence type="ECO:0000256" key="4">
    <source>
        <dbReference type="SAM" id="Phobius"/>
    </source>
</evidence>
<dbReference type="PANTHER" id="PTHR47156:SF7">
    <property type="entry name" value="RING-TYPE DOMAIN-CONTAINING PROTEIN"/>
    <property type="match status" value="1"/>
</dbReference>
<evidence type="ECO:0000313" key="7">
    <source>
        <dbReference type="Proteomes" id="UP000008068"/>
    </source>
</evidence>
<dbReference type="Pfam" id="PF13639">
    <property type="entry name" value="zf-RING_2"/>
    <property type="match status" value="1"/>
</dbReference>
<dbReference type="InParanoid" id="G0N804"/>
<feature type="transmembrane region" description="Helical" evidence="4">
    <location>
        <begin position="24"/>
        <end position="44"/>
    </location>
</feature>
<dbReference type="EMBL" id="GL379849">
    <property type="protein sequence ID" value="EGT55108.1"/>
    <property type="molecule type" value="Genomic_DNA"/>
</dbReference>
<keyword evidence="4" id="KW-0812">Transmembrane</keyword>
<protein>
    <recommendedName>
        <fullName evidence="5">RING-type domain-containing protein</fullName>
    </recommendedName>
</protein>
<evidence type="ECO:0000256" key="1">
    <source>
        <dbReference type="ARBA" id="ARBA00022771"/>
    </source>
</evidence>
<evidence type="ECO:0000256" key="2">
    <source>
        <dbReference type="ARBA" id="ARBA00022833"/>
    </source>
</evidence>
<keyword evidence="4" id="KW-0472">Membrane</keyword>
<feature type="transmembrane region" description="Helical" evidence="4">
    <location>
        <begin position="90"/>
        <end position="113"/>
    </location>
</feature>
<feature type="domain" description="RING-type" evidence="5">
    <location>
        <begin position="271"/>
        <end position="317"/>
    </location>
</feature>
<dbReference type="InterPro" id="IPR013083">
    <property type="entry name" value="Znf_RING/FYVE/PHD"/>
</dbReference>
<dbReference type="AlphaFoldDB" id="G0N804"/>
<dbReference type="OrthoDB" id="5800423at2759"/>
<dbReference type="Gene3D" id="3.30.40.10">
    <property type="entry name" value="Zinc/RING finger domain, C3HC4 (zinc finger)"/>
    <property type="match status" value="1"/>
</dbReference>
<feature type="transmembrane region" description="Helical" evidence="4">
    <location>
        <begin position="155"/>
        <end position="176"/>
    </location>
</feature>
<dbReference type="PROSITE" id="PS50089">
    <property type="entry name" value="ZF_RING_2"/>
    <property type="match status" value="1"/>
</dbReference>
<keyword evidence="7" id="KW-1185">Reference proteome</keyword>
<dbReference type="GO" id="GO:0008270">
    <property type="term" value="F:zinc ion binding"/>
    <property type="evidence" value="ECO:0007669"/>
    <property type="project" value="UniProtKB-KW"/>
</dbReference>
<dbReference type="InterPro" id="IPR001841">
    <property type="entry name" value="Znf_RING"/>
</dbReference>
<evidence type="ECO:0000256" key="3">
    <source>
        <dbReference type="PROSITE-ProRule" id="PRU00175"/>
    </source>
</evidence>
<organism evidence="7">
    <name type="scientific">Caenorhabditis brenneri</name>
    <name type="common">Nematode worm</name>
    <dbReference type="NCBI Taxonomy" id="135651"/>
    <lineage>
        <taxon>Eukaryota</taxon>
        <taxon>Metazoa</taxon>
        <taxon>Ecdysozoa</taxon>
        <taxon>Nematoda</taxon>
        <taxon>Chromadorea</taxon>
        <taxon>Rhabditida</taxon>
        <taxon>Rhabditina</taxon>
        <taxon>Rhabditomorpha</taxon>
        <taxon>Rhabditoidea</taxon>
        <taxon>Rhabditidae</taxon>
        <taxon>Peloderinae</taxon>
        <taxon>Caenorhabditis</taxon>
    </lineage>
</organism>
<dbReference type="STRING" id="135651.G0N804"/>
<evidence type="ECO:0000313" key="6">
    <source>
        <dbReference type="EMBL" id="EGT55108.1"/>
    </source>
</evidence>
<gene>
    <name evidence="6" type="ORF">CAEBREN_12513</name>
</gene>
<dbReference type="InterPro" id="IPR052667">
    <property type="entry name" value="E3_ubiquitin-ligase_RING"/>
</dbReference>
<name>G0N804_CAEBE</name>